<dbReference type="GO" id="GO:0015297">
    <property type="term" value="F:antiporter activity"/>
    <property type="evidence" value="ECO:0007669"/>
    <property type="project" value="InterPro"/>
</dbReference>
<dbReference type="InterPro" id="IPR050222">
    <property type="entry name" value="MATE_MdtK"/>
</dbReference>
<name>W1J5T1_9GAMM</name>
<keyword evidence="2" id="KW-0812">Transmembrane</keyword>
<dbReference type="GO" id="GO:0005886">
    <property type="term" value="C:plasma membrane"/>
    <property type="evidence" value="ECO:0007669"/>
    <property type="project" value="TreeGrafter"/>
</dbReference>
<comment type="caution">
    <text evidence="3">The sequence shown here is derived from an EMBL/GenBank/DDBJ whole genome shotgun (WGS) entry which is preliminary data.</text>
</comment>
<accession>W1J5T1</accession>
<evidence type="ECO:0000256" key="1">
    <source>
        <dbReference type="ARBA" id="ARBA00022448"/>
    </source>
</evidence>
<sequence length="215" mass="23805">MFSIGIPSGLALFVKMIFINIISLGIATLGPVYIAASNIMFIISAIILTIGGGFSSVTTVKISYLNAKKDFPSTLRFSLISLTFGTLITFILVAIFCLYASFIISLYTKDTFVIDIAVSITIFLFFFQLFDSIHSILSGILRGFHETKIVFYVPILGYWFVGIPLGFTLGLTDFITERMGITGFWYGLVLGLFTNCITLSMILNLKFKRKLKSNG</sequence>
<keyword evidence="2" id="KW-0472">Membrane</keyword>
<proteinExistence type="predicted"/>
<dbReference type="AlphaFoldDB" id="W1J5T1"/>
<dbReference type="PANTHER" id="PTHR43298:SF2">
    <property type="entry name" value="FMN_FAD EXPORTER YEEO-RELATED"/>
    <property type="match status" value="1"/>
</dbReference>
<dbReference type="RefSeq" id="WP_176551384.1">
    <property type="nucleotide sequence ID" value="NZ_CAWLVK010000192.1"/>
</dbReference>
<dbReference type="GO" id="GO:0042910">
    <property type="term" value="F:xenobiotic transmembrane transporter activity"/>
    <property type="evidence" value="ECO:0007669"/>
    <property type="project" value="InterPro"/>
</dbReference>
<dbReference type="InterPro" id="IPR002528">
    <property type="entry name" value="MATE_fam"/>
</dbReference>
<gene>
    <name evidence="3" type="ORF">XCR1_2710005</name>
</gene>
<dbReference type="PANTHER" id="PTHR43298">
    <property type="entry name" value="MULTIDRUG RESISTANCE PROTEIN NORM-RELATED"/>
    <property type="match status" value="1"/>
</dbReference>
<feature type="transmembrane region" description="Helical" evidence="2">
    <location>
        <begin position="12"/>
        <end position="34"/>
    </location>
</feature>
<reference evidence="3 4" key="1">
    <citation type="submission" date="2013-11" db="EMBL/GenBank/DDBJ databases">
        <title>Draft genome sequence and annotation of the entomopathogenic bacterium, Xenorhabdus cabanillasi strain JM26.</title>
        <authorList>
            <person name="Gualtieri M."/>
            <person name="Ogier J.C."/>
            <person name="Pages S."/>
            <person name="Givaudan A."/>
            <person name="Gaudriault S."/>
        </authorList>
    </citation>
    <scope>NUCLEOTIDE SEQUENCE [LARGE SCALE GENOMIC DNA]</scope>
    <source>
        <strain evidence="3 4">JM26</strain>
    </source>
</reference>
<dbReference type="Pfam" id="PF01554">
    <property type="entry name" value="MatE"/>
    <property type="match status" value="1"/>
</dbReference>
<feature type="transmembrane region" description="Helical" evidence="2">
    <location>
        <begin position="77"/>
        <end position="104"/>
    </location>
</feature>
<evidence type="ECO:0000313" key="4">
    <source>
        <dbReference type="Proteomes" id="UP000019197"/>
    </source>
</evidence>
<dbReference type="EMBL" id="CBXE010000192">
    <property type="protein sequence ID" value="CDL86079.1"/>
    <property type="molecule type" value="Genomic_DNA"/>
</dbReference>
<dbReference type="Proteomes" id="UP000019197">
    <property type="component" value="Unassembled WGS sequence"/>
</dbReference>
<feature type="transmembrane region" description="Helical" evidence="2">
    <location>
        <begin position="183"/>
        <end position="205"/>
    </location>
</feature>
<feature type="transmembrane region" description="Helical" evidence="2">
    <location>
        <begin position="40"/>
        <end position="65"/>
    </location>
</feature>
<evidence type="ECO:0000256" key="2">
    <source>
        <dbReference type="SAM" id="Phobius"/>
    </source>
</evidence>
<feature type="transmembrane region" description="Helical" evidence="2">
    <location>
        <begin position="149"/>
        <end position="171"/>
    </location>
</feature>
<evidence type="ECO:0000313" key="3">
    <source>
        <dbReference type="EMBL" id="CDL86079.1"/>
    </source>
</evidence>
<keyword evidence="1" id="KW-0813">Transport</keyword>
<protein>
    <submittedName>
        <fullName evidence="3">Multidrug resistance protein norM</fullName>
    </submittedName>
</protein>
<feature type="transmembrane region" description="Helical" evidence="2">
    <location>
        <begin position="116"/>
        <end position="137"/>
    </location>
</feature>
<organism evidence="3 4">
    <name type="scientific">Xenorhabdus cabanillasii JM26</name>
    <dbReference type="NCBI Taxonomy" id="1427517"/>
    <lineage>
        <taxon>Bacteria</taxon>
        <taxon>Pseudomonadati</taxon>
        <taxon>Pseudomonadota</taxon>
        <taxon>Gammaproteobacteria</taxon>
        <taxon>Enterobacterales</taxon>
        <taxon>Morganellaceae</taxon>
        <taxon>Xenorhabdus</taxon>
    </lineage>
</organism>
<keyword evidence="2" id="KW-1133">Transmembrane helix</keyword>